<dbReference type="GO" id="GO:0048038">
    <property type="term" value="F:quinone binding"/>
    <property type="evidence" value="ECO:0007669"/>
    <property type="project" value="InterPro"/>
</dbReference>
<dbReference type="AlphaFoldDB" id="A0A1Y1Q6T2"/>
<dbReference type="GO" id="GO:0008131">
    <property type="term" value="F:primary methylamine oxidase activity"/>
    <property type="evidence" value="ECO:0007669"/>
    <property type="project" value="InterPro"/>
</dbReference>
<accession>A0A1Y1Q6T2</accession>
<evidence type="ECO:0000256" key="1">
    <source>
        <dbReference type="SAM" id="SignalP"/>
    </source>
</evidence>
<evidence type="ECO:0000313" key="4">
    <source>
        <dbReference type="Proteomes" id="UP000192491"/>
    </source>
</evidence>
<protein>
    <recommendedName>
        <fullName evidence="2">Copper amine oxidase catalytic domain-containing protein</fullName>
    </recommendedName>
</protein>
<dbReference type="SUPFAM" id="SSF49998">
    <property type="entry name" value="Amine oxidase catalytic domain"/>
    <property type="match status" value="1"/>
</dbReference>
<dbReference type="Pfam" id="PF01179">
    <property type="entry name" value="Cu_amine_oxid"/>
    <property type="match status" value="1"/>
</dbReference>
<dbReference type="InterPro" id="IPR036460">
    <property type="entry name" value="Cu_amine_oxidase_C_sf"/>
</dbReference>
<feature type="signal peptide" evidence="1">
    <location>
        <begin position="1"/>
        <end position="22"/>
    </location>
</feature>
<dbReference type="GO" id="GO:0005507">
    <property type="term" value="F:copper ion binding"/>
    <property type="evidence" value="ECO:0007669"/>
    <property type="project" value="InterPro"/>
</dbReference>
<reference evidence="3 4" key="1">
    <citation type="submission" date="2017-01" db="EMBL/GenBank/DDBJ databases">
        <title>Novel large sulfur bacteria in the metagenomes of groundwater-fed chemosynthetic microbial mats in the Lake Huron basin.</title>
        <authorList>
            <person name="Sharrar A.M."/>
            <person name="Flood B.E."/>
            <person name="Bailey J.V."/>
            <person name="Jones D.S."/>
            <person name="Biddanda B."/>
            <person name="Ruberg S.A."/>
            <person name="Marcus D.N."/>
            <person name="Dick G.J."/>
        </authorList>
    </citation>
    <scope>NUCLEOTIDE SEQUENCE [LARGE SCALE GENOMIC DNA]</scope>
    <source>
        <strain evidence="3">A8</strain>
    </source>
</reference>
<gene>
    <name evidence="3" type="ORF">BWK73_53910</name>
</gene>
<dbReference type="Proteomes" id="UP000192491">
    <property type="component" value="Unassembled WGS sequence"/>
</dbReference>
<proteinExistence type="predicted"/>
<dbReference type="GO" id="GO:0009308">
    <property type="term" value="P:amine metabolic process"/>
    <property type="evidence" value="ECO:0007669"/>
    <property type="project" value="InterPro"/>
</dbReference>
<evidence type="ECO:0000259" key="2">
    <source>
        <dbReference type="Pfam" id="PF01179"/>
    </source>
</evidence>
<feature type="chain" id="PRO_5011003276" description="Copper amine oxidase catalytic domain-containing protein" evidence="1">
    <location>
        <begin position="23"/>
        <end position="106"/>
    </location>
</feature>
<dbReference type="Gene3D" id="2.70.98.20">
    <property type="entry name" value="Copper amine oxidase, catalytic domain"/>
    <property type="match status" value="1"/>
</dbReference>
<feature type="domain" description="Copper amine oxidase catalytic" evidence="2">
    <location>
        <begin position="38"/>
        <end position="101"/>
    </location>
</feature>
<comment type="caution">
    <text evidence="3">The sequence shown here is derived from an EMBL/GenBank/DDBJ whole genome shotgun (WGS) entry which is preliminary data.</text>
</comment>
<name>A0A1Y1Q6T2_9GAMM</name>
<organism evidence="3 4">
    <name type="scientific">Thiothrix lacustris</name>
    <dbReference type="NCBI Taxonomy" id="525917"/>
    <lineage>
        <taxon>Bacteria</taxon>
        <taxon>Pseudomonadati</taxon>
        <taxon>Pseudomonadota</taxon>
        <taxon>Gammaproteobacteria</taxon>
        <taxon>Thiotrichales</taxon>
        <taxon>Thiotrichaceae</taxon>
        <taxon>Thiothrix</taxon>
    </lineage>
</organism>
<dbReference type="EMBL" id="MTEJ01000792">
    <property type="protein sequence ID" value="OQW97724.1"/>
    <property type="molecule type" value="Genomic_DNA"/>
</dbReference>
<keyword evidence="1" id="KW-0732">Signal</keyword>
<evidence type="ECO:0000313" key="3">
    <source>
        <dbReference type="EMBL" id="OQW97724.1"/>
    </source>
</evidence>
<sequence length="106" mass="12147">MNISYYFCAILLCSGLLPSVQAAEFCDDAYYVDTTLPNQARWDMCWEHRAREGVLLHHIHYTPPTGTRRMVLYQAAVAQIHVPYDNNSSRFHDVTDYGLGDKYISG</sequence>
<dbReference type="InterPro" id="IPR015798">
    <property type="entry name" value="Cu_amine_oxidase_C"/>
</dbReference>